<keyword evidence="3" id="KW-1185">Reference proteome</keyword>
<feature type="compositionally biased region" description="Polar residues" evidence="1">
    <location>
        <begin position="185"/>
        <end position="198"/>
    </location>
</feature>
<protein>
    <submittedName>
        <fullName evidence="2">Uncharacterized protein</fullName>
    </submittedName>
</protein>
<proteinExistence type="predicted"/>
<evidence type="ECO:0000313" key="3">
    <source>
        <dbReference type="Proteomes" id="UP000236161"/>
    </source>
</evidence>
<evidence type="ECO:0000313" key="2">
    <source>
        <dbReference type="EMBL" id="PKA52431.1"/>
    </source>
</evidence>
<sequence>MAPVEFVRVQPRILVLHELANTTAGPIQQAFACRVLCRHHFTRLPPPHHAMPASTGTTESTRDGSLLLPQDFSVAVRSSTMSPLLCFFAVAAIAIAWNSALHPSHTRCSHVALILYFNILILEDLQFWPREFDTTSSMMIKDHLLLTSMTMIPQLHLSQSTWPDRAVPRTRHFFQICRSKTRVLQSSRIPRSSTKIQRSSSPFTDSGPSSG</sequence>
<name>A0A2I0AA59_9ASPA</name>
<accession>A0A2I0AA59</accession>
<dbReference type="AlphaFoldDB" id="A0A2I0AA59"/>
<dbReference type="EMBL" id="KZ452006">
    <property type="protein sequence ID" value="PKA52431.1"/>
    <property type="molecule type" value="Genomic_DNA"/>
</dbReference>
<feature type="region of interest" description="Disordered" evidence="1">
    <location>
        <begin position="185"/>
        <end position="211"/>
    </location>
</feature>
<reference evidence="2 3" key="1">
    <citation type="journal article" date="2017" name="Nature">
        <title>The Apostasia genome and the evolution of orchids.</title>
        <authorList>
            <person name="Zhang G.Q."/>
            <person name="Liu K.W."/>
            <person name="Li Z."/>
            <person name="Lohaus R."/>
            <person name="Hsiao Y.Y."/>
            <person name="Niu S.C."/>
            <person name="Wang J.Y."/>
            <person name="Lin Y.C."/>
            <person name="Xu Q."/>
            <person name="Chen L.J."/>
            <person name="Yoshida K."/>
            <person name="Fujiwara S."/>
            <person name="Wang Z.W."/>
            <person name="Zhang Y.Q."/>
            <person name="Mitsuda N."/>
            <person name="Wang M."/>
            <person name="Liu G.H."/>
            <person name="Pecoraro L."/>
            <person name="Huang H.X."/>
            <person name="Xiao X.J."/>
            <person name="Lin M."/>
            <person name="Wu X.Y."/>
            <person name="Wu W.L."/>
            <person name="Chen Y.Y."/>
            <person name="Chang S.B."/>
            <person name="Sakamoto S."/>
            <person name="Ohme-Takagi M."/>
            <person name="Yagi M."/>
            <person name="Zeng S.J."/>
            <person name="Shen C.Y."/>
            <person name="Yeh C.M."/>
            <person name="Luo Y.B."/>
            <person name="Tsai W.C."/>
            <person name="Van de Peer Y."/>
            <person name="Liu Z.J."/>
        </authorList>
    </citation>
    <scope>NUCLEOTIDE SEQUENCE [LARGE SCALE GENOMIC DNA]</scope>
    <source>
        <strain evidence="3">cv. Shenzhen</strain>
        <tissue evidence="2">Stem</tissue>
    </source>
</reference>
<dbReference type="Proteomes" id="UP000236161">
    <property type="component" value="Unassembled WGS sequence"/>
</dbReference>
<organism evidence="2 3">
    <name type="scientific">Apostasia shenzhenica</name>
    <dbReference type="NCBI Taxonomy" id="1088818"/>
    <lineage>
        <taxon>Eukaryota</taxon>
        <taxon>Viridiplantae</taxon>
        <taxon>Streptophyta</taxon>
        <taxon>Embryophyta</taxon>
        <taxon>Tracheophyta</taxon>
        <taxon>Spermatophyta</taxon>
        <taxon>Magnoliopsida</taxon>
        <taxon>Liliopsida</taxon>
        <taxon>Asparagales</taxon>
        <taxon>Orchidaceae</taxon>
        <taxon>Apostasioideae</taxon>
        <taxon>Apostasia</taxon>
    </lineage>
</organism>
<feature type="compositionally biased region" description="Low complexity" evidence="1">
    <location>
        <begin position="199"/>
        <end position="211"/>
    </location>
</feature>
<gene>
    <name evidence="2" type="ORF">AXF42_Ash021185</name>
</gene>
<evidence type="ECO:0000256" key="1">
    <source>
        <dbReference type="SAM" id="MobiDB-lite"/>
    </source>
</evidence>